<reference evidence="1" key="1">
    <citation type="journal article" date="2014" name="Front. Microbiol.">
        <title>High frequency of phylogenetically diverse reductive dehalogenase-homologous genes in deep subseafloor sedimentary metagenomes.</title>
        <authorList>
            <person name="Kawai M."/>
            <person name="Futagami T."/>
            <person name="Toyoda A."/>
            <person name="Takaki Y."/>
            <person name="Nishi S."/>
            <person name="Hori S."/>
            <person name="Arai W."/>
            <person name="Tsubouchi T."/>
            <person name="Morono Y."/>
            <person name="Uchiyama I."/>
            <person name="Ito T."/>
            <person name="Fujiyama A."/>
            <person name="Inagaki F."/>
            <person name="Takami H."/>
        </authorList>
    </citation>
    <scope>NUCLEOTIDE SEQUENCE</scope>
    <source>
        <strain evidence="1">Expedition CK06-06</strain>
    </source>
</reference>
<proteinExistence type="predicted"/>
<evidence type="ECO:0000313" key="1">
    <source>
        <dbReference type="EMBL" id="GAH21241.1"/>
    </source>
</evidence>
<accession>X1DK14</accession>
<feature type="non-terminal residue" evidence="1">
    <location>
        <position position="1"/>
    </location>
</feature>
<organism evidence="1">
    <name type="scientific">marine sediment metagenome</name>
    <dbReference type="NCBI Taxonomy" id="412755"/>
    <lineage>
        <taxon>unclassified sequences</taxon>
        <taxon>metagenomes</taxon>
        <taxon>ecological metagenomes</taxon>
    </lineage>
</organism>
<gene>
    <name evidence="1" type="ORF">S03H2_04585</name>
</gene>
<dbReference type="Pfam" id="PF13385">
    <property type="entry name" value="Laminin_G_3"/>
    <property type="match status" value="1"/>
</dbReference>
<dbReference type="EMBL" id="BARU01001836">
    <property type="protein sequence ID" value="GAH21241.1"/>
    <property type="molecule type" value="Genomic_DNA"/>
</dbReference>
<dbReference type="SUPFAM" id="SSF49899">
    <property type="entry name" value="Concanavalin A-like lectins/glucanases"/>
    <property type="match status" value="1"/>
</dbReference>
<dbReference type="InterPro" id="IPR013320">
    <property type="entry name" value="ConA-like_dom_sf"/>
</dbReference>
<protein>
    <recommendedName>
        <fullName evidence="2">LamG-like jellyroll fold domain-containing protein</fullName>
    </recommendedName>
</protein>
<name>X1DK14_9ZZZZ</name>
<dbReference type="AlphaFoldDB" id="X1DK14"/>
<dbReference type="Gene3D" id="2.60.120.200">
    <property type="match status" value="1"/>
</dbReference>
<comment type="caution">
    <text evidence="1">The sequence shown here is derived from an EMBL/GenBank/DDBJ whole genome shotgun (WGS) entry which is preliminary data.</text>
</comment>
<evidence type="ECO:0008006" key="2">
    <source>
        <dbReference type="Google" id="ProtNLM"/>
    </source>
</evidence>
<sequence length="117" mass="12618">IGGSIFCIGQDSANRLMWAVNGRYVPGASSTLVPENVWIHLVGTYDGTAARLYLNGELIHTDTLGAITDDPTNNKMGIGGTAHVYANRFTDGPISNVRIYNHALSPSEINLLFDKGR</sequence>